<dbReference type="RefSeq" id="WP_200311075.1">
    <property type="nucleotide sequence ID" value="NZ_JAENIM010000039.1"/>
</dbReference>
<dbReference type="GO" id="GO:0004065">
    <property type="term" value="F:arylsulfatase activity"/>
    <property type="evidence" value="ECO:0007669"/>
    <property type="project" value="TreeGrafter"/>
</dbReference>
<feature type="signal peptide" evidence="6">
    <location>
        <begin position="1"/>
        <end position="24"/>
    </location>
</feature>
<keyword evidence="3 8" id="KW-0378">Hydrolase</keyword>
<dbReference type="PROSITE" id="PS00523">
    <property type="entry name" value="SULFATASE_1"/>
    <property type="match status" value="1"/>
</dbReference>
<name>A0A8J7SME8_9BACT</name>
<proteinExistence type="inferred from homology"/>
<evidence type="ECO:0000256" key="5">
    <source>
        <dbReference type="SAM" id="MobiDB-lite"/>
    </source>
</evidence>
<feature type="compositionally biased region" description="Polar residues" evidence="5">
    <location>
        <begin position="489"/>
        <end position="500"/>
    </location>
</feature>
<dbReference type="InterPro" id="IPR024607">
    <property type="entry name" value="Sulfatase_CS"/>
</dbReference>
<dbReference type="GO" id="GO:0046872">
    <property type="term" value="F:metal ion binding"/>
    <property type="evidence" value="ECO:0007669"/>
    <property type="project" value="UniProtKB-KW"/>
</dbReference>
<accession>A0A8J7SME8</accession>
<gene>
    <name evidence="8" type="ORF">JIN82_07820</name>
</gene>
<organism evidence="8 9">
    <name type="scientific">Persicirhabdus sediminis</name>
    <dbReference type="NCBI Taxonomy" id="454144"/>
    <lineage>
        <taxon>Bacteria</taxon>
        <taxon>Pseudomonadati</taxon>
        <taxon>Verrucomicrobiota</taxon>
        <taxon>Verrucomicrobiia</taxon>
        <taxon>Verrucomicrobiales</taxon>
        <taxon>Verrucomicrobiaceae</taxon>
        <taxon>Persicirhabdus</taxon>
    </lineage>
</organism>
<dbReference type="InterPro" id="IPR017850">
    <property type="entry name" value="Alkaline_phosphatase_core_sf"/>
</dbReference>
<comment type="caution">
    <text evidence="8">The sequence shown here is derived from an EMBL/GenBank/DDBJ whole genome shotgun (WGS) entry which is preliminary data.</text>
</comment>
<evidence type="ECO:0000256" key="6">
    <source>
        <dbReference type="SAM" id="SignalP"/>
    </source>
</evidence>
<sequence length="509" mass="56694">MIKNLCLSATALTMGAAMTSQLAAAPDRADKPNVVLIVSDDMGWGDVGFHGVDTIMTPNIDSIAANGVHYSQGYVTASVCGPSRSGMLTGVYQQRFGSGENPSVKGFPGNQPEHLINAGVTPDQSLVSEILKPHGYKTGIIGKWHLGVNEPVRPQARGFDYFFGFLNGAHDFTQWTDSYERPSTWPLWRNEEALPARKDVYLTDLFSDEAVGFIERNSEDPFFLYLAYNSVHAPWQVPDEYLERTKSLDVPYDRQFFAAMTLAMDDGIGRVLEALKKQGVHDNTMVIFIADNGTPAGQGIGKNKTKKDPSRERGGMVMSNAGPFRGYKGDTYEGGIRVPFTMQFPGKIKAGSRYNYPMSSLNIVPTIASFVGIDKPLKGFPFDGKNLLPYINGEKGDERPHQTLFWRRDNDYAIRHGDMKLTWNDSSGSLDIMLFDIANDPEERKDLASQMPEQAQTLQDMFDAWDSTMPDNKWWGGPGNRNREYAQGKRTSVQEFNANPNKRRPGKVR</sequence>
<keyword evidence="9" id="KW-1185">Reference proteome</keyword>
<dbReference type="InterPro" id="IPR050738">
    <property type="entry name" value="Sulfatase"/>
</dbReference>
<dbReference type="InterPro" id="IPR000917">
    <property type="entry name" value="Sulfatase_N"/>
</dbReference>
<evidence type="ECO:0000256" key="1">
    <source>
        <dbReference type="ARBA" id="ARBA00008779"/>
    </source>
</evidence>
<keyword evidence="2" id="KW-0479">Metal-binding</keyword>
<dbReference type="PROSITE" id="PS00149">
    <property type="entry name" value="SULFATASE_2"/>
    <property type="match status" value="1"/>
</dbReference>
<evidence type="ECO:0000256" key="4">
    <source>
        <dbReference type="ARBA" id="ARBA00022837"/>
    </source>
</evidence>
<dbReference type="Pfam" id="PF00884">
    <property type="entry name" value="Sulfatase"/>
    <property type="match status" value="1"/>
</dbReference>
<evidence type="ECO:0000256" key="2">
    <source>
        <dbReference type="ARBA" id="ARBA00022723"/>
    </source>
</evidence>
<keyword evidence="6" id="KW-0732">Signal</keyword>
<evidence type="ECO:0000259" key="7">
    <source>
        <dbReference type="Pfam" id="PF00884"/>
    </source>
</evidence>
<dbReference type="AlphaFoldDB" id="A0A8J7SME8"/>
<dbReference type="SUPFAM" id="SSF53649">
    <property type="entry name" value="Alkaline phosphatase-like"/>
    <property type="match status" value="1"/>
</dbReference>
<dbReference type="Gene3D" id="3.40.720.10">
    <property type="entry name" value="Alkaline Phosphatase, subunit A"/>
    <property type="match status" value="1"/>
</dbReference>
<dbReference type="Proteomes" id="UP000624703">
    <property type="component" value="Unassembled WGS sequence"/>
</dbReference>
<comment type="similarity">
    <text evidence="1">Belongs to the sulfatase family.</text>
</comment>
<evidence type="ECO:0000313" key="9">
    <source>
        <dbReference type="Proteomes" id="UP000624703"/>
    </source>
</evidence>
<feature type="domain" description="Sulfatase N-terminal" evidence="7">
    <location>
        <begin position="32"/>
        <end position="373"/>
    </location>
</feature>
<keyword evidence="4" id="KW-0106">Calcium</keyword>
<dbReference type="EMBL" id="JAENIM010000039">
    <property type="protein sequence ID" value="MBK1791058.1"/>
    <property type="molecule type" value="Genomic_DNA"/>
</dbReference>
<dbReference type="Gene3D" id="3.30.1120.10">
    <property type="match status" value="1"/>
</dbReference>
<feature type="region of interest" description="Disordered" evidence="5">
    <location>
        <begin position="298"/>
        <end position="320"/>
    </location>
</feature>
<feature type="chain" id="PRO_5035203981" evidence="6">
    <location>
        <begin position="25"/>
        <end position="509"/>
    </location>
</feature>
<reference evidence="8" key="1">
    <citation type="submission" date="2021-01" db="EMBL/GenBank/DDBJ databases">
        <title>Modified the classification status of verrucomicrobia.</title>
        <authorList>
            <person name="Feng X."/>
        </authorList>
    </citation>
    <scope>NUCLEOTIDE SEQUENCE</scope>
    <source>
        <strain evidence="8">_KCTC 22039</strain>
    </source>
</reference>
<dbReference type="PANTHER" id="PTHR42693">
    <property type="entry name" value="ARYLSULFATASE FAMILY MEMBER"/>
    <property type="match status" value="1"/>
</dbReference>
<evidence type="ECO:0000313" key="8">
    <source>
        <dbReference type="EMBL" id="MBK1791058.1"/>
    </source>
</evidence>
<protein>
    <submittedName>
        <fullName evidence="8">Sulfatase-like hydrolase/transferase</fullName>
    </submittedName>
</protein>
<dbReference type="PANTHER" id="PTHR42693:SF53">
    <property type="entry name" value="ENDO-4-O-SULFATASE"/>
    <property type="match status" value="1"/>
</dbReference>
<evidence type="ECO:0000256" key="3">
    <source>
        <dbReference type="ARBA" id="ARBA00022801"/>
    </source>
</evidence>
<feature type="region of interest" description="Disordered" evidence="5">
    <location>
        <begin position="469"/>
        <end position="509"/>
    </location>
</feature>